<gene>
    <name evidence="1" type="ORF">METZ01_LOCUS35144</name>
</gene>
<name>A0A381QT51_9ZZZZ</name>
<dbReference type="EMBL" id="UINC01001500">
    <property type="protein sequence ID" value="SUZ82290.1"/>
    <property type="molecule type" value="Genomic_DNA"/>
</dbReference>
<sequence>MPKTTIGKSLFLDGELSVKDGLVIEGKINGKIEVGGTISVEKGAVVKADIKANNVKIAGEVKGNIFSTGNVHYMEDCSVTGNTTTSRILIEDGATIKGSVHIDI</sequence>
<dbReference type="PANTHER" id="PTHR35024">
    <property type="entry name" value="HYPOTHETICAL CYTOSOLIC PROTEIN"/>
    <property type="match status" value="1"/>
</dbReference>
<evidence type="ECO:0000313" key="1">
    <source>
        <dbReference type="EMBL" id="SUZ82290.1"/>
    </source>
</evidence>
<dbReference type="PANTHER" id="PTHR35024:SF4">
    <property type="entry name" value="POLYMER-FORMING CYTOSKELETAL PROTEIN"/>
    <property type="match status" value="1"/>
</dbReference>
<dbReference type="AlphaFoldDB" id="A0A381QT51"/>
<dbReference type="InterPro" id="IPR007607">
    <property type="entry name" value="BacA/B"/>
</dbReference>
<dbReference type="Gene3D" id="2.160.10.10">
    <property type="entry name" value="Hexapeptide repeat proteins"/>
    <property type="match status" value="1"/>
</dbReference>
<reference evidence="1" key="1">
    <citation type="submission" date="2018-05" db="EMBL/GenBank/DDBJ databases">
        <authorList>
            <person name="Lanie J.A."/>
            <person name="Ng W.-L."/>
            <person name="Kazmierczak K.M."/>
            <person name="Andrzejewski T.M."/>
            <person name="Davidsen T.M."/>
            <person name="Wayne K.J."/>
            <person name="Tettelin H."/>
            <person name="Glass J.I."/>
            <person name="Rusch D."/>
            <person name="Podicherti R."/>
            <person name="Tsui H.-C.T."/>
            <person name="Winkler M.E."/>
        </authorList>
    </citation>
    <scope>NUCLEOTIDE SEQUENCE</scope>
</reference>
<dbReference type="Pfam" id="PF04519">
    <property type="entry name" value="Bactofilin"/>
    <property type="match status" value="1"/>
</dbReference>
<organism evidence="1">
    <name type="scientific">marine metagenome</name>
    <dbReference type="NCBI Taxonomy" id="408172"/>
    <lineage>
        <taxon>unclassified sequences</taxon>
        <taxon>metagenomes</taxon>
        <taxon>ecological metagenomes</taxon>
    </lineage>
</organism>
<dbReference type="InterPro" id="IPR011004">
    <property type="entry name" value="Trimer_LpxA-like_sf"/>
</dbReference>
<protein>
    <recommendedName>
        <fullName evidence="2">Polymer-forming cytoskeletal protein</fullName>
    </recommendedName>
</protein>
<proteinExistence type="predicted"/>
<accession>A0A381QT51</accession>
<dbReference type="SUPFAM" id="SSF51161">
    <property type="entry name" value="Trimeric LpxA-like enzymes"/>
    <property type="match status" value="1"/>
</dbReference>
<evidence type="ECO:0008006" key="2">
    <source>
        <dbReference type="Google" id="ProtNLM"/>
    </source>
</evidence>